<proteinExistence type="predicted"/>
<dbReference type="PANTHER" id="PTHR11102">
    <property type="entry name" value="SEL-1-LIKE PROTEIN"/>
    <property type="match status" value="1"/>
</dbReference>
<name>A0A7C2NBN3_9BACT</name>
<dbReference type="EMBL" id="DSMR01000120">
    <property type="protein sequence ID" value="HET46867.1"/>
    <property type="molecule type" value="Genomic_DNA"/>
</dbReference>
<dbReference type="PANTHER" id="PTHR11102:SF160">
    <property type="entry name" value="ERAD-ASSOCIATED E3 UBIQUITIN-PROTEIN LIGASE COMPONENT HRD3"/>
    <property type="match status" value="1"/>
</dbReference>
<dbReference type="Pfam" id="PF08238">
    <property type="entry name" value="Sel1"/>
    <property type="match status" value="6"/>
</dbReference>
<dbReference type="SUPFAM" id="SSF81901">
    <property type="entry name" value="HCP-like"/>
    <property type="match status" value="2"/>
</dbReference>
<sequence length="408" mass="43995">MSAILCLLLTLVSTSKPLDQAKAALSAGDYAKAASKLQPLAEAGDPEAQYLLGHMLDLGLGFEPDPRKALNWWLKAAEKDFPPALHRAGLAYLQGRGVDLDPERGVDLLRQAAFWGYHPAEASLGQALLANSLGPGYVPEALRWLACAAESGDRDAAELLGLVFAKGTEETVPDLPKAVKFLRLAEALGSAKASTLLRQLDPAKDAPIATEQNVHLLWESARLGFPDAQFRLAVLGLANVPWGPSRQEAVKLLETAAANGHPEACYRWLQYLRKKGPVDPLLEEELLRNAVTGGFTAASLEFGQILAKRRSPEALRWLRTAYQSGQSRAGLEVARLFLDGKILPRDDREARRILLDLKTAEDPAVKKEAAKLLLAYFHDPEACGQAKELDPNAVCGSSASATAPPSLP</sequence>
<organism evidence="1">
    <name type="scientific">Thermoanaerobaculum aquaticum</name>
    <dbReference type="NCBI Taxonomy" id="1312852"/>
    <lineage>
        <taxon>Bacteria</taxon>
        <taxon>Pseudomonadati</taxon>
        <taxon>Acidobacteriota</taxon>
        <taxon>Thermoanaerobaculia</taxon>
        <taxon>Thermoanaerobaculales</taxon>
        <taxon>Thermoanaerobaculaceae</taxon>
        <taxon>Thermoanaerobaculum</taxon>
    </lineage>
</organism>
<comment type="caution">
    <text evidence="1">The sequence shown here is derived from an EMBL/GenBank/DDBJ whole genome shotgun (WGS) entry which is preliminary data.</text>
</comment>
<dbReference type="SMART" id="SM00671">
    <property type="entry name" value="SEL1"/>
    <property type="match status" value="5"/>
</dbReference>
<evidence type="ECO:0000313" key="1">
    <source>
        <dbReference type="EMBL" id="HET46867.1"/>
    </source>
</evidence>
<dbReference type="Gene3D" id="1.25.40.10">
    <property type="entry name" value="Tetratricopeptide repeat domain"/>
    <property type="match status" value="1"/>
</dbReference>
<protein>
    <submittedName>
        <fullName evidence="1">Sel1 repeat family protein</fullName>
    </submittedName>
</protein>
<dbReference type="InterPro" id="IPR050767">
    <property type="entry name" value="Sel1_AlgK"/>
</dbReference>
<dbReference type="InterPro" id="IPR006597">
    <property type="entry name" value="Sel1-like"/>
</dbReference>
<dbReference type="InterPro" id="IPR011990">
    <property type="entry name" value="TPR-like_helical_dom_sf"/>
</dbReference>
<dbReference type="AlphaFoldDB" id="A0A7C2NBN3"/>
<gene>
    <name evidence="1" type="ORF">ENQ31_01710</name>
</gene>
<accession>A0A7C2NBN3</accession>
<reference evidence="1" key="1">
    <citation type="journal article" date="2020" name="mSystems">
        <title>Genome- and Community-Level Interaction Insights into Carbon Utilization and Element Cycling Functions of Hydrothermarchaeota in Hydrothermal Sediment.</title>
        <authorList>
            <person name="Zhou Z."/>
            <person name="Liu Y."/>
            <person name="Xu W."/>
            <person name="Pan J."/>
            <person name="Luo Z.H."/>
            <person name="Li M."/>
        </authorList>
    </citation>
    <scope>NUCLEOTIDE SEQUENCE [LARGE SCALE GENOMIC DNA]</scope>
    <source>
        <strain evidence="1">SpSt-299</strain>
    </source>
</reference>